<feature type="domain" description="HTH araC/xylS-type" evidence="4">
    <location>
        <begin position="179"/>
        <end position="277"/>
    </location>
</feature>
<evidence type="ECO:0000313" key="6">
    <source>
        <dbReference type="Proteomes" id="UP001580407"/>
    </source>
</evidence>
<name>A0ABV5B5M1_9BACL</name>
<dbReference type="InterPro" id="IPR037923">
    <property type="entry name" value="HTH-like"/>
</dbReference>
<dbReference type="RefSeq" id="WP_375533090.1">
    <property type="nucleotide sequence ID" value="NZ_JBHIRX010000006.1"/>
</dbReference>
<evidence type="ECO:0000256" key="2">
    <source>
        <dbReference type="ARBA" id="ARBA00023125"/>
    </source>
</evidence>
<reference evidence="5 6" key="1">
    <citation type="submission" date="2024-09" db="EMBL/GenBank/DDBJ databases">
        <authorList>
            <person name="Ruan L."/>
        </authorList>
    </citation>
    <scope>NUCLEOTIDE SEQUENCE [LARGE SCALE GENOMIC DNA]</scope>
    <source>
        <strain evidence="5 6">D33</strain>
    </source>
</reference>
<dbReference type="PRINTS" id="PR00032">
    <property type="entry name" value="HTHARAC"/>
</dbReference>
<sequence length="289" mass="33784">MIYLRVDYYNRARPMHEPDSLHLIFWGRESCAPKHFFGPGMRQFYKVHFVHSGQGIVQTEGRTFEVYPGQGFLSYPDTMFYYEADAGNPWTYSWIAFQGKQAEEILSRTALNKEQPVFPMDVMLMPKLYDTLVQLQQQSSSGDLRTQMALLDFLSTLIEIFPAFPAERVQPRTQTDYIQRSLEFLHAHYNEQISIEQLASMLGLDRKYVSALFKKELGLPPRQYLLQYRMNRACEMLREGRYTVGEVAHSVGYQDIPLFSKMFKKTMGISPKSYKENVYRRNSKKPDSV</sequence>
<proteinExistence type="predicted"/>
<evidence type="ECO:0000256" key="1">
    <source>
        <dbReference type="ARBA" id="ARBA00023015"/>
    </source>
</evidence>
<dbReference type="SMART" id="SM00342">
    <property type="entry name" value="HTH_ARAC"/>
    <property type="match status" value="1"/>
</dbReference>
<dbReference type="Gene3D" id="2.60.120.280">
    <property type="entry name" value="Regulatory protein AraC"/>
    <property type="match status" value="1"/>
</dbReference>
<keyword evidence="2" id="KW-0238">DNA-binding</keyword>
<evidence type="ECO:0000259" key="4">
    <source>
        <dbReference type="PROSITE" id="PS01124"/>
    </source>
</evidence>
<protein>
    <submittedName>
        <fullName evidence="5">AraC family transcriptional regulator</fullName>
    </submittedName>
</protein>
<evidence type="ECO:0000256" key="3">
    <source>
        <dbReference type="ARBA" id="ARBA00023163"/>
    </source>
</evidence>
<dbReference type="InterPro" id="IPR018062">
    <property type="entry name" value="HTH_AraC-typ_CS"/>
</dbReference>
<accession>A0ABV5B5M1</accession>
<organism evidence="5 6">
    <name type="scientific">Paenibacillus terreus</name>
    <dbReference type="NCBI Taxonomy" id="1387834"/>
    <lineage>
        <taxon>Bacteria</taxon>
        <taxon>Bacillati</taxon>
        <taxon>Bacillota</taxon>
        <taxon>Bacilli</taxon>
        <taxon>Bacillales</taxon>
        <taxon>Paenibacillaceae</taxon>
        <taxon>Paenibacillus</taxon>
    </lineage>
</organism>
<dbReference type="SUPFAM" id="SSF51215">
    <property type="entry name" value="Regulatory protein AraC"/>
    <property type="match status" value="1"/>
</dbReference>
<keyword evidence="3" id="KW-0804">Transcription</keyword>
<dbReference type="Pfam" id="PF12833">
    <property type="entry name" value="HTH_18"/>
    <property type="match status" value="1"/>
</dbReference>
<dbReference type="InterPro" id="IPR003313">
    <property type="entry name" value="AraC-bd"/>
</dbReference>
<dbReference type="PANTHER" id="PTHR43280">
    <property type="entry name" value="ARAC-FAMILY TRANSCRIPTIONAL REGULATOR"/>
    <property type="match status" value="1"/>
</dbReference>
<dbReference type="InterPro" id="IPR020449">
    <property type="entry name" value="Tscrpt_reg_AraC-type_HTH"/>
</dbReference>
<comment type="caution">
    <text evidence="5">The sequence shown here is derived from an EMBL/GenBank/DDBJ whole genome shotgun (WGS) entry which is preliminary data.</text>
</comment>
<dbReference type="Pfam" id="PF02311">
    <property type="entry name" value="AraC_binding"/>
    <property type="match status" value="1"/>
</dbReference>
<keyword evidence="6" id="KW-1185">Reference proteome</keyword>
<dbReference type="CDD" id="cd06986">
    <property type="entry name" value="cupin_MmsR-like_N"/>
    <property type="match status" value="1"/>
</dbReference>
<keyword evidence="1" id="KW-0805">Transcription regulation</keyword>
<dbReference type="Proteomes" id="UP001580407">
    <property type="component" value="Unassembled WGS sequence"/>
</dbReference>
<dbReference type="Gene3D" id="1.10.10.60">
    <property type="entry name" value="Homeodomain-like"/>
    <property type="match status" value="2"/>
</dbReference>
<dbReference type="SUPFAM" id="SSF46689">
    <property type="entry name" value="Homeodomain-like"/>
    <property type="match status" value="2"/>
</dbReference>
<dbReference type="InterPro" id="IPR009057">
    <property type="entry name" value="Homeodomain-like_sf"/>
</dbReference>
<dbReference type="PANTHER" id="PTHR43280:SF30">
    <property type="entry name" value="MMSAB OPERON REGULATORY PROTEIN"/>
    <property type="match status" value="1"/>
</dbReference>
<dbReference type="PROSITE" id="PS00041">
    <property type="entry name" value="HTH_ARAC_FAMILY_1"/>
    <property type="match status" value="1"/>
</dbReference>
<dbReference type="InterPro" id="IPR018060">
    <property type="entry name" value="HTH_AraC"/>
</dbReference>
<dbReference type="EMBL" id="JBHILM010000008">
    <property type="protein sequence ID" value="MFB5680987.1"/>
    <property type="molecule type" value="Genomic_DNA"/>
</dbReference>
<dbReference type="PROSITE" id="PS01124">
    <property type="entry name" value="HTH_ARAC_FAMILY_2"/>
    <property type="match status" value="1"/>
</dbReference>
<gene>
    <name evidence="5" type="ORF">ACE3NQ_08700</name>
</gene>
<evidence type="ECO:0000313" key="5">
    <source>
        <dbReference type="EMBL" id="MFB5680987.1"/>
    </source>
</evidence>